<protein>
    <submittedName>
        <fullName evidence="2">Uncharacterized protein</fullName>
    </submittedName>
</protein>
<sequence>MSVIDVQFDVKNDNSPQFLPHLDVQLDHPYAMICQESQGQIPGQLSEKAFTSKWEISTEATNEPSFSGTQTANSLLSPVVSATLEESYVTGMDVPVTCVQGKERVDVVHLPNVDSGLRNDRQTTSVNFTEIAAILQSNDGRKIACTQPNKPPTDIPFLQVLNIGGEQFFILSTTSSGSVEQKTNPSAPGCSQSLLTSTPVPQQRLCSHNCKTFNKPCNTKMRPVEKKCPVSHAKVRNPFPKCTKLGLNLNMRPTKKLDLTLLTNGVMVEIHNFASKVKTAFRFVVFDVLDHNFDLGLLSEQRWRFVDAINWRIKEIKKKCNNKHFFLNEVFSLPDLQKKNKPISEAALLAKASRDKDPYMTLKQKLAKQKKIQYSKRRYVSKYQIARDQEKAIKFEKAHEAINKFLITWFYHNKQLPFLNTSESMSDQTDGTSYTTETSTLAKDEPDPHPVSFGQVKEEPISCEAAVTLWADETTHVQKNEESEIDIISNLVQDIKTKSKSEAIETLCTSQQAVPCQKDEPCDISIKDEPDFHPICWSETKEEAPWNRTEDAPYTDRSSQNHGLNIISITNESDLHLEKQGHVRTLEQSSLPHVERTFGNPYPYCRRIGLDLVVKSKLGVKKKLDLRLLTMGIMLEIHDFAKEVCASSEQICVSVVKEHFHLDLEKEEFLCSENLGTIIKRFTKKHALKEKLLNEPFSFSSQVQKPSQRTSRCTALPNASLLLKNERFKDLSEKRRLAVKKKKEERAKIWTKEKEKPAIK</sequence>
<proteinExistence type="predicted"/>
<organism evidence="2 3">
    <name type="scientific">Umbra pygmaea</name>
    <name type="common">Eastern mudminnow</name>
    <dbReference type="NCBI Taxonomy" id="75934"/>
    <lineage>
        <taxon>Eukaryota</taxon>
        <taxon>Metazoa</taxon>
        <taxon>Chordata</taxon>
        <taxon>Craniata</taxon>
        <taxon>Vertebrata</taxon>
        <taxon>Euteleostomi</taxon>
        <taxon>Actinopterygii</taxon>
        <taxon>Neopterygii</taxon>
        <taxon>Teleostei</taxon>
        <taxon>Protacanthopterygii</taxon>
        <taxon>Esociformes</taxon>
        <taxon>Umbridae</taxon>
        <taxon>Umbra</taxon>
    </lineage>
</organism>
<dbReference type="AlphaFoldDB" id="A0ABD0XFN4"/>
<accession>A0ABD0XFN4</accession>
<dbReference type="EMBL" id="JAGEUA010000002">
    <property type="protein sequence ID" value="KAL1007698.1"/>
    <property type="molecule type" value="Genomic_DNA"/>
</dbReference>
<evidence type="ECO:0000256" key="1">
    <source>
        <dbReference type="SAM" id="MobiDB-lite"/>
    </source>
</evidence>
<feature type="region of interest" description="Disordered" evidence="1">
    <location>
        <begin position="422"/>
        <end position="448"/>
    </location>
</feature>
<gene>
    <name evidence="2" type="ORF">UPYG_G00090380</name>
</gene>
<evidence type="ECO:0000313" key="2">
    <source>
        <dbReference type="EMBL" id="KAL1007698.1"/>
    </source>
</evidence>
<keyword evidence="3" id="KW-1185">Reference proteome</keyword>
<dbReference type="Proteomes" id="UP001557470">
    <property type="component" value="Unassembled WGS sequence"/>
</dbReference>
<comment type="caution">
    <text evidence="2">The sequence shown here is derived from an EMBL/GenBank/DDBJ whole genome shotgun (WGS) entry which is preliminary data.</text>
</comment>
<name>A0ABD0XFN4_UMBPY</name>
<reference evidence="2 3" key="1">
    <citation type="submission" date="2024-06" db="EMBL/GenBank/DDBJ databases">
        <authorList>
            <person name="Pan Q."/>
            <person name="Wen M."/>
            <person name="Jouanno E."/>
            <person name="Zahm M."/>
            <person name="Klopp C."/>
            <person name="Cabau C."/>
            <person name="Louis A."/>
            <person name="Berthelot C."/>
            <person name="Parey E."/>
            <person name="Roest Crollius H."/>
            <person name="Montfort J."/>
            <person name="Robinson-Rechavi M."/>
            <person name="Bouchez O."/>
            <person name="Lampietro C."/>
            <person name="Lopez Roques C."/>
            <person name="Donnadieu C."/>
            <person name="Postlethwait J."/>
            <person name="Bobe J."/>
            <person name="Verreycken H."/>
            <person name="Guiguen Y."/>
        </authorList>
    </citation>
    <scope>NUCLEOTIDE SEQUENCE [LARGE SCALE GENOMIC DNA]</scope>
    <source>
        <strain evidence="2">Up_M1</strain>
        <tissue evidence="2">Testis</tissue>
    </source>
</reference>
<evidence type="ECO:0000313" key="3">
    <source>
        <dbReference type="Proteomes" id="UP001557470"/>
    </source>
</evidence>
<feature type="compositionally biased region" description="Low complexity" evidence="1">
    <location>
        <begin position="429"/>
        <end position="440"/>
    </location>
</feature>